<dbReference type="RefSeq" id="WP_023944035.1">
    <property type="nucleotide sequence ID" value="NZ_CAMHZB010000003.1"/>
</dbReference>
<evidence type="ECO:0000313" key="1">
    <source>
        <dbReference type="EMBL" id="KJQ73827.1"/>
    </source>
</evidence>
<dbReference type="PATRIC" id="fig|28037.215.peg.1260"/>
<dbReference type="Proteomes" id="UP000033590">
    <property type="component" value="Unassembled WGS sequence"/>
</dbReference>
<protein>
    <submittedName>
        <fullName evidence="1">Uncharacterized protein</fullName>
    </submittedName>
</protein>
<evidence type="ECO:0000313" key="2">
    <source>
        <dbReference type="Proteomes" id="UP000033590"/>
    </source>
</evidence>
<dbReference type="AlphaFoldDB" id="A0A0F2DS32"/>
<reference evidence="1 2" key="1">
    <citation type="submission" date="2015-02" db="EMBL/GenBank/DDBJ databases">
        <title>Evolution of amylase-binding proteins of oral streptococcal species.</title>
        <authorList>
            <person name="Haase E.M."/>
        </authorList>
    </citation>
    <scope>NUCLEOTIDE SEQUENCE [LARGE SCALE GENOMIC DNA]</scope>
    <source>
        <strain evidence="1 2">SK145</strain>
    </source>
</reference>
<accession>A0A0F2DS32</accession>
<comment type="caution">
    <text evidence="1">The sequence shown here is derived from an EMBL/GenBank/DDBJ whole genome shotgun (WGS) entry which is preliminary data.</text>
</comment>
<name>A0A0F2DS32_STRMT</name>
<proteinExistence type="predicted"/>
<sequence>MKYFKLINGGTYHIDEFEERTNKESLYYQNGSKYALCPTCGSSIQLIGGENNNTRNRAGRYYAAHTKNPIEGLPYDIGRKSNCANYEGNQDNWQGIYQRRQGLPENEELSRFIDNNKSDIAKKVGDLIGFYGIKCNGEPSAIFNRLLNSFKENGGLCISPEQFAPEYIPRMIIERAEPVICWGSIPHEEIRNRILQHPLLQDSIDGRQFKPNIETRLVCVLNNGNAPTQIQIRLLFEDRELNLKQVNAKI</sequence>
<dbReference type="EMBL" id="JYGS01000005">
    <property type="protein sequence ID" value="KJQ73827.1"/>
    <property type="molecule type" value="Genomic_DNA"/>
</dbReference>
<gene>
    <name evidence="1" type="ORF">TZ93_01282</name>
</gene>
<organism evidence="1 2">
    <name type="scientific">Streptococcus mitis</name>
    <dbReference type="NCBI Taxonomy" id="28037"/>
    <lineage>
        <taxon>Bacteria</taxon>
        <taxon>Bacillati</taxon>
        <taxon>Bacillota</taxon>
        <taxon>Bacilli</taxon>
        <taxon>Lactobacillales</taxon>
        <taxon>Streptococcaceae</taxon>
        <taxon>Streptococcus</taxon>
        <taxon>Streptococcus mitis group</taxon>
    </lineage>
</organism>